<dbReference type="EMBL" id="KN836359">
    <property type="protein sequence ID" value="KIK32172.1"/>
    <property type="molecule type" value="Genomic_DNA"/>
</dbReference>
<accession>A0A0D0AD13</accession>
<dbReference type="HOGENOM" id="CLU_2741715_0_0_1"/>
<reference evidence="1 2" key="1">
    <citation type="submission" date="2014-04" db="EMBL/GenBank/DDBJ databases">
        <authorList>
            <consortium name="DOE Joint Genome Institute"/>
            <person name="Kuo A."/>
            <person name="Ruytinx J."/>
            <person name="Rineau F."/>
            <person name="Colpaert J."/>
            <person name="Kohler A."/>
            <person name="Nagy L.G."/>
            <person name="Floudas D."/>
            <person name="Copeland A."/>
            <person name="Barry K.W."/>
            <person name="Cichocki N."/>
            <person name="Veneault-Fourrey C."/>
            <person name="LaButti K."/>
            <person name="Lindquist E.A."/>
            <person name="Lipzen A."/>
            <person name="Lundell T."/>
            <person name="Morin E."/>
            <person name="Murat C."/>
            <person name="Sun H."/>
            <person name="Tunlid A."/>
            <person name="Henrissat B."/>
            <person name="Grigoriev I.V."/>
            <person name="Hibbett D.S."/>
            <person name="Martin F."/>
            <person name="Nordberg H.P."/>
            <person name="Cantor M.N."/>
            <person name="Hua S.X."/>
        </authorList>
    </citation>
    <scope>NUCLEOTIDE SEQUENCE [LARGE SCALE GENOMIC DNA]</scope>
    <source>
        <strain evidence="1 2">UH-Slu-Lm8-n1</strain>
    </source>
</reference>
<sequence length="71" mass="7763">MAEVRALADFDNEEFLAGVATVIRELSTFPGPCTVLRLTYLNDSALAAAFFNTFSSPIMSSLEIALFVEEK</sequence>
<protein>
    <submittedName>
        <fullName evidence="1">Uncharacterized protein</fullName>
    </submittedName>
</protein>
<gene>
    <name evidence="1" type="ORF">CY34DRAFT_19232</name>
</gene>
<proteinExistence type="predicted"/>
<evidence type="ECO:0000313" key="2">
    <source>
        <dbReference type="Proteomes" id="UP000054485"/>
    </source>
</evidence>
<dbReference type="InParanoid" id="A0A0D0AD13"/>
<keyword evidence="2" id="KW-1185">Reference proteome</keyword>
<name>A0A0D0AD13_9AGAM</name>
<dbReference type="Proteomes" id="UP000054485">
    <property type="component" value="Unassembled WGS sequence"/>
</dbReference>
<dbReference type="AlphaFoldDB" id="A0A0D0AD13"/>
<reference evidence="2" key="2">
    <citation type="submission" date="2015-01" db="EMBL/GenBank/DDBJ databases">
        <title>Evolutionary Origins and Diversification of the Mycorrhizal Mutualists.</title>
        <authorList>
            <consortium name="DOE Joint Genome Institute"/>
            <consortium name="Mycorrhizal Genomics Consortium"/>
            <person name="Kohler A."/>
            <person name="Kuo A."/>
            <person name="Nagy L.G."/>
            <person name="Floudas D."/>
            <person name="Copeland A."/>
            <person name="Barry K.W."/>
            <person name="Cichocki N."/>
            <person name="Veneault-Fourrey C."/>
            <person name="LaButti K."/>
            <person name="Lindquist E.A."/>
            <person name="Lipzen A."/>
            <person name="Lundell T."/>
            <person name="Morin E."/>
            <person name="Murat C."/>
            <person name="Riley R."/>
            <person name="Ohm R."/>
            <person name="Sun H."/>
            <person name="Tunlid A."/>
            <person name="Henrissat B."/>
            <person name="Grigoriev I.V."/>
            <person name="Hibbett D.S."/>
            <person name="Martin F."/>
        </authorList>
    </citation>
    <scope>NUCLEOTIDE SEQUENCE [LARGE SCALE GENOMIC DNA]</scope>
    <source>
        <strain evidence="2">UH-Slu-Lm8-n1</strain>
    </source>
</reference>
<organism evidence="1 2">
    <name type="scientific">Suillus luteus UH-Slu-Lm8-n1</name>
    <dbReference type="NCBI Taxonomy" id="930992"/>
    <lineage>
        <taxon>Eukaryota</taxon>
        <taxon>Fungi</taxon>
        <taxon>Dikarya</taxon>
        <taxon>Basidiomycota</taxon>
        <taxon>Agaricomycotina</taxon>
        <taxon>Agaricomycetes</taxon>
        <taxon>Agaricomycetidae</taxon>
        <taxon>Boletales</taxon>
        <taxon>Suillineae</taxon>
        <taxon>Suillaceae</taxon>
        <taxon>Suillus</taxon>
    </lineage>
</organism>
<evidence type="ECO:0000313" key="1">
    <source>
        <dbReference type="EMBL" id="KIK32172.1"/>
    </source>
</evidence>